<comment type="subcellular location">
    <subcellularLocation>
        <location evidence="1">Cell membrane</location>
        <topology evidence="1">Multi-pass membrane protein</topology>
    </subcellularLocation>
</comment>
<evidence type="ECO:0000256" key="6">
    <source>
        <dbReference type="ARBA" id="ARBA00023136"/>
    </source>
</evidence>
<keyword evidence="4" id="KW-0812">Transmembrane</keyword>
<evidence type="ECO:0000256" key="2">
    <source>
        <dbReference type="ARBA" id="ARBA00006228"/>
    </source>
</evidence>
<sequence>MRWLLPYPLLALALALMWLLLSGVSPGQVVLAVGVATGASHALAALGEASPAIRRWLAIPTLAGVVFHDIVVSNLEVAGILLGIRRTRGAGFVTVPLTTRSPSALAILSIIVTSTPGTAWIDYDAARNEVLVHVFDLVDEAHWRQLIAERYERLLMEIFE</sequence>
<keyword evidence="8" id="KW-1185">Reference proteome</keyword>
<keyword evidence="5" id="KW-1133">Transmembrane helix</keyword>
<comment type="similarity">
    <text evidence="2">Belongs to the CPA3 antiporters (TC 2.A.63) subunit E family.</text>
</comment>
<dbReference type="Proteomes" id="UP000306441">
    <property type="component" value="Unassembled WGS sequence"/>
</dbReference>
<evidence type="ECO:0000256" key="4">
    <source>
        <dbReference type="ARBA" id="ARBA00022692"/>
    </source>
</evidence>
<dbReference type="InterPro" id="IPR002758">
    <property type="entry name" value="Cation_antiport_E"/>
</dbReference>
<comment type="caution">
    <text evidence="7">The sequence shown here is derived from an EMBL/GenBank/DDBJ whole genome shotgun (WGS) entry which is preliminary data.</text>
</comment>
<organism evidence="7 8">
    <name type="scientific">Ollibium composti</name>
    <dbReference type="NCBI Taxonomy" id="2675109"/>
    <lineage>
        <taxon>Bacteria</taxon>
        <taxon>Pseudomonadati</taxon>
        <taxon>Pseudomonadota</taxon>
        <taxon>Alphaproteobacteria</taxon>
        <taxon>Hyphomicrobiales</taxon>
        <taxon>Phyllobacteriaceae</taxon>
        <taxon>Ollibium</taxon>
    </lineage>
</organism>
<keyword evidence="3" id="KW-1003">Cell membrane</keyword>
<protein>
    <submittedName>
        <fullName evidence="7">Na+/H+ antiporter subunit E</fullName>
    </submittedName>
</protein>
<evidence type="ECO:0000256" key="3">
    <source>
        <dbReference type="ARBA" id="ARBA00022475"/>
    </source>
</evidence>
<proteinExistence type="inferred from homology"/>
<evidence type="ECO:0000256" key="1">
    <source>
        <dbReference type="ARBA" id="ARBA00004651"/>
    </source>
</evidence>
<reference evidence="7 8" key="1">
    <citation type="submission" date="2019-04" db="EMBL/GenBank/DDBJ databases">
        <title>Mesorhizobium composti sp. nov., isolated from compost.</title>
        <authorList>
            <person name="Lin S.-Y."/>
            <person name="Hameed A."/>
            <person name="Hsieh Y.-T."/>
            <person name="Young C.-C."/>
        </authorList>
    </citation>
    <scope>NUCLEOTIDE SEQUENCE [LARGE SCALE GENOMIC DNA]</scope>
    <source>
        <strain evidence="7 8">CC-YTH430</strain>
    </source>
</reference>
<dbReference type="Pfam" id="PF01899">
    <property type="entry name" value="MNHE"/>
    <property type="match status" value="1"/>
</dbReference>
<gene>
    <name evidence="7" type="ORF">E6C48_08485</name>
</gene>
<dbReference type="PANTHER" id="PTHR34584:SF1">
    <property type="entry name" value="NA(+)_H(+) ANTIPORTER SUBUNIT E1"/>
    <property type="match status" value="1"/>
</dbReference>
<keyword evidence="6" id="KW-0472">Membrane</keyword>
<evidence type="ECO:0000313" key="7">
    <source>
        <dbReference type="EMBL" id="THF57775.1"/>
    </source>
</evidence>
<evidence type="ECO:0000256" key="5">
    <source>
        <dbReference type="ARBA" id="ARBA00022989"/>
    </source>
</evidence>
<dbReference type="EMBL" id="SSNY01000004">
    <property type="protein sequence ID" value="THF57775.1"/>
    <property type="molecule type" value="Genomic_DNA"/>
</dbReference>
<dbReference type="PANTHER" id="PTHR34584">
    <property type="entry name" value="NA(+)/H(+) ANTIPORTER SUBUNIT E1"/>
    <property type="match status" value="1"/>
</dbReference>
<evidence type="ECO:0000313" key="8">
    <source>
        <dbReference type="Proteomes" id="UP000306441"/>
    </source>
</evidence>
<accession>A0ABY2Q8M6</accession>
<name>A0ABY2Q8M6_9HYPH</name>
<dbReference type="RefSeq" id="WP_136356081.1">
    <property type="nucleotide sequence ID" value="NZ_SSNY01000004.1"/>
</dbReference>
<dbReference type="NCBIfam" id="NF006520">
    <property type="entry name" value="PRK08965.1-4"/>
    <property type="match status" value="1"/>
</dbReference>